<evidence type="ECO:0000259" key="1">
    <source>
        <dbReference type="Pfam" id="PF05225"/>
    </source>
</evidence>
<dbReference type="Proteomes" id="UP000596742">
    <property type="component" value="Unassembled WGS sequence"/>
</dbReference>
<gene>
    <name evidence="2" type="ORF">MGAL_10B007194</name>
</gene>
<feature type="domain" description="HTH psq-type" evidence="1">
    <location>
        <begin position="15"/>
        <end position="48"/>
    </location>
</feature>
<dbReference type="EMBL" id="UYJE01006149">
    <property type="protein sequence ID" value="VDI43381.1"/>
    <property type="molecule type" value="Genomic_DNA"/>
</dbReference>
<proteinExistence type="predicted"/>
<keyword evidence="3" id="KW-1185">Reference proteome</keyword>
<dbReference type="InterPro" id="IPR007889">
    <property type="entry name" value="HTH_Psq"/>
</dbReference>
<dbReference type="InterPro" id="IPR009057">
    <property type="entry name" value="Homeodomain-like_sf"/>
</dbReference>
<evidence type="ECO:0000313" key="2">
    <source>
        <dbReference type="EMBL" id="VDI43381.1"/>
    </source>
</evidence>
<dbReference type="GO" id="GO:0003677">
    <property type="term" value="F:DNA binding"/>
    <property type="evidence" value="ECO:0007669"/>
    <property type="project" value="InterPro"/>
</dbReference>
<comment type="caution">
    <text evidence="2">The sequence shown here is derived from an EMBL/GenBank/DDBJ whole genome shotgun (WGS) entry which is preliminary data.</text>
</comment>
<name>A0A8B6F271_MYTGA</name>
<protein>
    <recommendedName>
        <fullName evidence="1">HTH psq-type domain-containing protein</fullName>
    </recommendedName>
</protein>
<dbReference type="Gene3D" id="1.10.10.60">
    <property type="entry name" value="Homeodomain-like"/>
    <property type="match status" value="1"/>
</dbReference>
<reference evidence="2" key="1">
    <citation type="submission" date="2018-11" db="EMBL/GenBank/DDBJ databases">
        <authorList>
            <person name="Alioto T."/>
            <person name="Alioto T."/>
        </authorList>
    </citation>
    <scope>NUCLEOTIDE SEQUENCE</scope>
</reference>
<dbReference type="Pfam" id="PF05225">
    <property type="entry name" value="HTH_psq"/>
    <property type="match status" value="1"/>
</dbReference>
<dbReference type="AlphaFoldDB" id="A0A8B6F271"/>
<sequence length="66" mass="7351">MGSGLPRIKRTRTYSPEQLALAVEAVNSKQCTIRAAQEMFGVPRSTIFGVIYRMKKKLGLIGQPKQ</sequence>
<evidence type="ECO:0000313" key="3">
    <source>
        <dbReference type="Proteomes" id="UP000596742"/>
    </source>
</evidence>
<accession>A0A8B6F271</accession>
<organism evidence="2 3">
    <name type="scientific">Mytilus galloprovincialis</name>
    <name type="common">Mediterranean mussel</name>
    <dbReference type="NCBI Taxonomy" id="29158"/>
    <lineage>
        <taxon>Eukaryota</taxon>
        <taxon>Metazoa</taxon>
        <taxon>Spiralia</taxon>
        <taxon>Lophotrochozoa</taxon>
        <taxon>Mollusca</taxon>
        <taxon>Bivalvia</taxon>
        <taxon>Autobranchia</taxon>
        <taxon>Pteriomorphia</taxon>
        <taxon>Mytilida</taxon>
        <taxon>Mytiloidea</taxon>
        <taxon>Mytilidae</taxon>
        <taxon>Mytilinae</taxon>
        <taxon>Mytilus</taxon>
    </lineage>
</organism>
<dbReference type="SUPFAM" id="SSF46689">
    <property type="entry name" value="Homeodomain-like"/>
    <property type="match status" value="1"/>
</dbReference>
<dbReference type="OrthoDB" id="6115549at2759"/>